<organism evidence="1 2">
    <name type="scientific">Roseinatronobacter alkalisoli</name>
    <dbReference type="NCBI Taxonomy" id="3028235"/>
    <lineage>
        <taxon>Bacteria</taxon>
        <taxon>Pseudomonadati</taxon>
        <taxon>Pseudomonadota</taxon>
        <taxon>Alphaproteobacteria</taxon>
        <taxon>Rhodobacterales</taxon>
        <taxon>Paracoccaceae</taxon>
        <taxon>Roseinatronobacter</taxon>
    </lineage>
</organism>
<dbReference type="Proteomes" id="UP001431784">
    <property type="component" value="Unassembled WGS sequence"/>
</dbReference>
<dbReference type="RefSeq" id="WP_274351550.1">
    <property type="nucleotide sequence ID" value="NZ_JAQZSM010000004.1"/>
</dbReference>
<dbReference type="EMBL" id="JAQZSM010000004">
    <property type="protein sequence ID" value="MDD7970871.1"/>
    <property type="molecule type" value="Genomic_DNA"/>
</dbReference>
<accession>A0ABT5T6X9</accession>
<name>A0ABT5T6X9_9RHOB</name>
<evidence type="ECO:0000313" key="2">
    <source>
        <dbReference type="Proteomes" id="UP001431784"/>
    </source>
</evidence>
<evidence type="ECO:0000313" key="1">
    <source>
        <dbReference type="EMBL" id="MDD7970871.1"/>
    </source>
</evidence>
<gene>
    <name evidence="1" type="ORF">PUT78_07155</name>
</gene>
<comment type="caution">
    <text evidence="1">The sequence shown here is derived from an EMBL/GenBank/DDBJ whole genome shotgun (WGS) entry which is preliminary data.</text>
</comment>
<reference evidence="1" key="1">
    <citation type="submission" date="2023-02" db="EMBL/GenBank/DDBJ databases">
        <title>Description of Roseinatronobacter alkalisoli sp. nov., an alkaliphilic bacerium isolated from soda soil.</title>
        <authorList>
            <person name="Wei W."/>
        </authorList>
    </citation>
    <scope>NUCLEOTIDE SEQUENCE</scope>
    <source>
        <strain evidence="1">HJB301</strain>
    </source>
</reference>
<protein>
    <submittedName>
        <fullName evidence="1">Uncharacterized protein</fullName>
    </submittedName>
</protein>
<proteinExistence type="predicted"/>
<dbReference type="SUPFAM" id="SSF69349">
    <property type="entry name" value="Phage fibre proteins"/>
    <property type="match status" value="1"/>
</dbReference>
<sequence>MEITVGKDILENIERNAAQVLGKVKSTSVGDSYYIDVRKNFILEVGEKITFKCGQSVITMDKAGNISVNCKVGKVTMDQLLKLFADLGKVN</sequence>
<keyword evidence="2" id="KW-1185">Reference proteome</keyword>